<dbReference type="GO" id="GO:0006412">
    <property type="term" value="P:translation"/>
    <property type="evidence" value="ECO:0007669"/>
    <property type="project" value="InterPro"/>
</dbReference>
<evidence type="ECO:0000256" key="4">
    <source>
        <dbReference type="SAM" id="SignalP"/>
    </source>
</evidence>
<dbReference type="GeneID" id="39735933"/>
<dbReference type="VEuPathDB" id="PlasmoDB:PRELSG_0825700"/>
<sequence length="196" mass="23398">MHSAFFFFLFFYSLFLRLLLNGYLINNVKKSNCVLYATKKKNKKKEKLVHITVSSDNDIGKKGEIKKVKLSHAFNYIIPQKLGYRSTPDELIEKEIKENTLRYIDEIKTSFMWNYKKKLNNSIIVFYFDKDEKFVVTQEDVLDYFLTRGLIRENDDMYEKIKNKKIKISDFGSYPIKYSFIKNINIDITIHIIKNI</sequence>
<evidence type="ECO:0000313" key="7">
    <source>
        <dbReference type="Proteomes" id="UP000220158"/>
    </source>
</evidence>
<reference evidence="6 7" key="1">
    <citation type="submission" date="2015-04" db="EMBL/GenBank/DDBJ databases">
        <authorList>
            <consortium name="Pathogen Informatics"/>
        </authorList>
    </citation>
    <scope>NUCLEOTIDE SEQUENCE [LARGE SCALE GENOMIC DNA]</scope>
    <source>
        <strain evidence="6 7">SGS1</strain>
    </source>
</reference>
<evidence type="ECO:0000259" key="5">
    <source>
        <dbReference type="Pfam" id="PF01281"/>
    </source>
</evidence>
<evidence type="ECO:0000256" key="2">
    <source>
        <dbReference type="ARBA" id="ARBA00022980"/>
    </source>
</evidence>
<dbReference type="SUPFAM" id="SSF55658">
    <property type="entry name" value="L9 N-domain-like"/>
    <property type="match status" value="1"/>
</dbReference>
<evidence type="ECO:0000256" key="3">
    <source>
        <dbReference type="ARBA" id="ARBA00023274"/>
    </source>
</evidence>
<keyword evidence="4" id="KW-0732">Signal</keyword>
<dbReference type="Proteomes" id="UP000220158">
    <property type="component" value="Chromosome 8"/>
</dbReference>
<organism evidence="6 7">
    <name type="scientific">Plasmodium relictum</name>
    <dbReference type="NCBI Taxonomy" id="85471"/>
    <lineage>
        <taxon>Eukaryota</taxon>
        <taxon>Sar</taxon>
        <taxon>Alveolata</taxon>
        <taxon>Apicomplexa</taxon>
        <taxon>Aconoidasida</taxon>
        <taxon>Haemosporida</taxon>
        <taxon>Plasmodiidae</taxon>
        <taxon>Plasmodium</taxon>
        <taxon>Plasmodium (Haemamoeba)</taxon>
    </lineage>
</organism>
<keyword evidence="2 6" id="KW-0689">Ribosomal protein</keyword>
<accession>A0A1J1H8A8</accession>
<gene>
    <name evidence="6" type="ORF">PRELSG_0825700</name>
</gene>
<dbReference type="InterPro" id="IPR020070">
    <property type="entry name" value="Ribosomal_bL9_N"/>
</dbReference>
<keyword evidence="3" id="KW-0687">Ribonucleoprotein</keyword>
<dbReference type="AlphaFoldDB" id="A0A1J1H8A8"/>
<feature type="chain" id="PRO_5012701217" evidence="4">
    <location>
        <begin position="23"/>
        <end position="196"/>
    </location>
</feature>
<dbReference type="InterPro" id="IPR036935">
    <property type="entry name" value="Ribosomal_bL9_N_sf"/>
</dbReference>
<feature type="domain" description="Ribosomal protein L9" evidence="5">
    <location>
        <begin position="59"/>
        <end position="91"/>
    </location>
</feature>
<evidence type="ECO:0000313" key="6">
    <source>
        <dbReference type="EMBL" id="CRG99829.1"/>
    </source>
</evidence>
<dbReference type="GO" id="GO:0003735">
    <property type="term" value="F:structural constituent of ribosome"/>
    <property type="evidence" value="ECO:0007669"/>
    <property type="project" value="InterPro"/>
</dbReference>
<protein>
    <submittedName>
        <fullName evidence="6">50S ribosomal protein L9, apicoplast, putative</fullName>
    </submittedName>
</protein>
<dbReference type="GO" id="GO:1990904">
    <property type="term" value="C:ribonucleoprotein complex"/>
    <property type="evidence" value="ECO:0007669"/>
    <property type="project" value="UniProtKB-KW"/>
</dbReference>
<dbReference type="Gene3D" id="3.40.5.10">
    <property type="entry name" value="Ribosomal protein L9, N-terminal domain"/>
    <property type="match status" value="1"/>
</dbReference>
<dbReference type="OrthoDB" id="370989at2759"/>
<name>A0A1J1H8A8_PLARL</name>
<dbReference type="Pfam" id="PF01281">
    <property type="entry name" value="Ribosomal_L9_N"/>
    <property type="match status" value="1"/>
</dbReference>
<dbReference type="InterPro" id="IPR000244">
    <property type="entry name" value="Ribosomal_bL9"/>
</dbReference>
<dbReference type="RefSeq" id="XP_028532834.1">
    <property type="nucleotide sequence ID" value="XM_028676336.1"/>
</dbReference>
<dbReference type="PANTHER" id="PTHR21368">
    <property type="entry name" value="50S RIBOSOMAL PROTEIN L9"/>
    <property type="match status" value="1"/>
</dbReference>
<keyword evidence="7" id="KW-1185">Reference proteome</keyword>
<dbReference type="InterPro" id="IPR009027">
    <property type="entry name" value="Ribosomal_bL9/RNase_H1_N"/>
</dbReference>
<feature type="signal peptide" evidence="4">
    <location>
        <begin position="1"/>
        <end position="22"/>
    </location>
</feature>
<dbReference type="GO" id="GO:0005840">
    <property type="term" value="C:ribosome"/>
    <property type="evidence" value="ECO:0007669"/>
    <property type="project" value="UniProtKB-KW"/>
</dbReference>
<proteinExistence type="inferred from homology"/>
<comment type="similarity">
    <text evidence="1">Belongs to the bacterial ribosomal protein bL9 family.</text>
</comment>
<evidence type="ECO:0000256" key="1">
    <source>
        <dbReference type="ARBA" id="ARBA00010605"/>
    </source>
</evidence>
<dbReference type="KEGG" id="prel:PRELSG_0825700"/>
<dbReference type="EMBL" id="LN835303">
    <property type="protein sequence ID" value="CRG99829.1"/>
    <property type="molecule type" value="Genomic_DNA"/>
</dbReference>